<dbReference type="InterPro" id="IPR003594">
    <property type="entry name" value="HATPase_dom"/>
</dbReference>
<dbReference type="InterPro" id="IPR005467">
    <property type="entry name" value="His_kinase_dom"/>
</dbReference>
<keyword evidence="12" id="KW-0902">Two-component regulatory system</keyword>
<dbReference type="SUPFAM" id="SSF47384">
    <property type="entry name" value="Homodimeric domain of signal transducing histidine kinase"/>
    <property type="match status" value="1"/>
</dbReference>
<dbReference type="CDD" id="cd00082">
    <property type="entry name" value="HisKA"/>
    <property type="match status" value="1"/>
</dbReference>
<evidence type="ECO:0000256" key="5">
    <source>
        <dbReference type="ARBA" id="ARBA00022553"/>
    </source>
</evidence>
<evidence type="ECO:0000256" key="6">
    <source>
        <dbReference type="ARBA" id="ARBA00022679"/>
    </source>
</evidence>
<evidence type="ECO:0000313" key="17">
    <source>
        <dbReference type="Proteomes" id="UP000283063"/>
    </source>
</evidence>
<evidence type="ECO:0000256" key="4">
    <source>
        <dbReference type="ARBA" id="ARBA00022475"/>
    </source>
</evidence>
<keyword evidence="13 14" id="KW-0472">Membrane</keyword>
<evidence type="ECO:0000256" key="3">
    <source>
        <dbReference type="ARBA" id="ARBA00012438"/>
    </source>
</evidence>
<dbReference type="OrthoDB" id="7568856at2"/>
<dbReference type="EC" id="2.7.13.3" evidence="3"/>
<evidence type="ECO:0000256" key="8">
    <source>
        <dbReference type="ARBA" id="ARBA00022741"/>
    </source>
</evidence>
<accession>A0A3T0N1Y4</accession>
<dbReference type="Pfam" id="PF02743">
    <property type="entry name" value="dCache_1"/>
    <property type="match status" value="1"/>
</dbReference>
<dbReference type="Gene3D" id="3.30.450.20">
    <property type="entry name" value="PAS domain"/>
    <property type="match status" value="2"/>
</dbReference>
<reference evidence="16 17" key="1">
    <citation type="submission" date="2018-10" db="EMBL/GenBank/DDBJ databases">
        <title>Parasedimentitalea marina sp. nov., a psychrophilic bacterium isolated from deep seawater of the New Britain Trench.</title>
        <authorList>
            <person name="Cao J."/>
        </authorList>
    </citation>
    <scope>NUCLEOTIDE SEQUENCE [LARGE SCALE GENOMIC DNA]</scope>
    <source>
        <strain evidence="16 17">W43</strain>
    </source>
</reference>
<feature type="transmembrane region" description="Helical" evidence="14">
    <location>
        <begin position="293"/>
        <end position="313"/>
    </location>
</feature>
<proteinExistence type="predicted"/>
<dbReference type="PANTHER" id="PTHR43065">
    <property type="entry name" value="SENSOR HISTIDINE KINASE"/>
    <property type="match status" value="1"/>
</dbReference>
<evidence type="ECO:0000256" key="14">
    <source>
        <dbReference type="SAM" id="Phobius"/>
    </source>
</evidence>
<dbReference type="PRINTS" id="PR00344">
    <property type="entry name" value="BCTRLSENSOR"/>
</dbReference>
<dbReference type="PROSITE" id="PS50109">
    <property type="entry name" value="HIS_KIN"/>
    <property type="match status" value="1"/>
</dbReference>
<keyword evidence="5" id="KW-0597">Phosphoprotein</keyword>
<evidence type="ECO:0000256" key="9">
    <source>
        <dbReference type="ARBA" id="ARBA00022777"/>
    </source>
</evidence>
<protein>
    <recommendedName>
        <fullName evidence="3">histidine kinase</fullName>
        <ecNumber evidence="3">2.7.13.3</ecNumber>
    </recommendedName>
</protein>
<feature type="transmembrane region" description="Helical" evidence="14">
    <location>
        <begin position="18"/>
        <end position="37"/>
    </location>
</feature>
<dbReference type="KEGG" id="sedi:EBB79_09085"/>
<dbReference type="InterPro" id="IPR017055">
    <property type="entry name" value="Sig_transdc_His_kinase_DctB"/>
</dbReference>
<evidence type="ECO:0000256" key="13">
    <source>
        <dbReference type="ARBA" id="ARBA00023136"/>
    </source>
</evidence>
<dbReference type="SUPFAM" id="SSF55874">
    <property type="entry name" value="ATPase domain of HSP90 chaperone/DNA topoisomerase II/histidine kinase"/>
    <property type="match status" value="1"/>
</dbReference>
<dbReference type="Gene3D" id="1.10.287.130">
    <property type="match status" value="1"/>
</dbReference>
<dbReference type="PIRSF" id="PIRSF036431">
    <property type="entry name" value="STHK_DctB"/>
    <property type="match status" value="1"/>
</dbReference>
<evidence type="ECO:0000259" key="15">
    <source>
        <dbReference type="PROSITE" id="PS50109"/>
    </source>
</evidence>
<evidence type="ECO:0000256" key="7">
    <source>
        <dbReference type="ARBA" id="ARBA00022692"/>
    </source>
</evidence>
<evidence type="ECO:0000256" key="1">
    <source>
        <dbReference type="ARBA" id="ARBA00000085"/>
    </source>
</evidence>
<keyword evidence="9 16" id="KW-0418">Kinase</keyword>
<dbReference type="Proteomes" id="UP000283063">
    <property type="component" value="Chromosome"/>
</dbReference>
<dbReference type="InterPro" id="IPR003661">
    <property type="entry name" value="HisK_dim/P_dom"/>
</dbReference>
<keyword evidence="17" id="KW-1185">Reference proteome</keyword>
<keyword evidence="6" id="KW-0808">Transferase</keyword>
<dbReference type="PANTHER" id="PTHR43065:SF46">
    <property type="entry name" value="C4-DICARBOXYLATE TRANSPORT SENSOR PROTEIN DCTB"/>
    <property type="match status" value="1"/>
</dbReference>
<gene>
    <name evidence="16" type="ORF">EBB79_09085</name>
</gene>
<keyword evidence="8" id="KW-0547">Nucleotide-binding</keyword>
<evidence type="ECO:0000256" key="11">
    <source>
        <dbReference type="ARBA" id="ARBA00022989"/>
    </source>
</evidence>
<keyword evidence="11 14" id="KW-1133">Transmembrane helix</keyword>
<comment type="subcellular location">
    <subcellularLocation>
        <location evidence="2">Cell membrane</location>
        <topology evidence="2">Multi-pass membrane protein</topology>
    </subcellularLocation>
</comment>
<evidence type="ECO:0000256" key="2">
    <source>
        <dbReference type="ARBA" id="ARBA00004651"/>
    </source>
</evidence>
<dbReference type="InterPro" id="IPR036097">
    <property type="entry name" value="HisK_dim/P_sf"/>
</dbReference>
<feature type="domain" description="Histidine kinase" evidence="15">
    <location>
        <begin position="361"/>
        <end position="569"/>
    </location>
</feature>
<dbReference type="AlphaFoldDB" id="A0A3T0N1Y4"/>
<dbReference type="SMART" id="SM00388">
    <property type="entry name" value="HisKA"/>
    <property type="match status" value="1"/>
</dbReference>
<dbReference type="InterPro" id="IPR004358">
    <property type="entry name" value="Sig_transdc_His_kin-like_C"/>
</dbReference>
<dbReference type="Gene3D" id="3.30.565.10">
    <property type="entry name" value="Histidine kinase-like ATPase, C-terminal domain"/>
    <property type="match status" value="1"/>
</dbReference>
<dbReference type="GO" id="GO:0000155">
    <property type="term" value="F:phosphorelay sensor kinase activity"/>
    <property type="evidence" value="ECO:0007669"/>
    <property type="project" value="InterPro"/>
</dbReference>
<keyword evidence="4" id="KW-1003">Cell membrane</keyword>
<dbReference type="EMBL" id="CP033219">
    <property type="protein sequence ID" value="AZV78030.1"/>
    <property type="molecule type" value="Genomic_DNA"/>
</dbReference>
<evidence type="ECO:0000256" key="12">
    <source>
        <dbReference type="ARBA" id="ARBA00023012"/>
    </source>
</evidence>
<keyword evidence="7 14" id="KW-0812">Transmembrane</keyword>
<evidence type="ECO:0000256" key="10">
    <source>
        <dbReference type="ARBA" id="ARBA00022840"/>
    </source>
</evidence>
<organism evidence="16 17">
    <name type="scientific">Parasedimentitalea marina</name>
    <dbReference type="NCBI Taxonomy" id="2483033"/>
    <lineage>
        <taxon>Bacteria</taxon>
        <taxon>Pseudomonadati</taxon>
        <taxon>Pseudomonadota</taxon>
        <taxon>Alphaproteobacteria</taxon>
        <taxon>Rhodobacterales</taxon>
        <taxon>Paracoccaceae</taxon>
        <taxon>Parasedimentitalea</taxon>
    </lineage>
</organism>
<comment type="catalytic activity">
    <reaction evidence="1">
        <text>ATP + protein L-histidine = ADP + protein N-phospho-L-histidine.</text>
        <dbReference type="EC" id="2.7.13.3"/>
    </reaction>
</comment>
<dbReference type="GO" id="GO:0005524">
    <property type="term" value="F:ATP binding"/>
    <property type="evidence" value="ECO:0007669"/>
    <property type="project" value="UniProtKB-KW"/>
</dbReference>
<name>A0A3T0N1Y4_9RHOB</name>
<dbReference type="CDD" id="cd12914">
    <property type="entry name" value="PDC1_DGC_like"/>
    <property type="match status" value="1"/>
</dbReference>
<dbReference type="GO" id="GO:0005886">
    <property type="term" value="C:plasma membrane"/>
    <property type="evidence" value="ECO:0007669"/>
    <property type="project" value="UniProtKB-SubCell"/>
</dbReference>
<dbReference type="Pfam" id="PF02518">
    <property type="entry name" value="HATPase_c"/>
    <property type="match status" value="1"/>
</dbReference>
<keyword evidence="10" id="KW-0067">ATP-binding</keyword>
<dbReference type="InterPro" id="IPR036890">
    <property type="entry name" value="HATPase_C_sf"/>
</dbReference>
<dbReference type="InterPro" id="IPR033479">
    <property type="entry name" value="dCache_1"/>
</dbReference>
<dbReference type="InterPro" id="IPR029151">
    <property type="entry name" value="Sensor-like_sf"/>
</dbReference>
<evidence type="ECO:0000313" key="16">
    <source>
        <dbReference type="EMBL" id="AZV78030.1"/>
    </source>
</evidence>
<dbReference type="SUPFAM" id="SSF103190">
    <property type="entry name" value="Sensory domain-like"/>
    <property type="match status" value="1"/>
</dbReference>
<sequence length="580" mass="64127">MQTEPDIEGAPGRMRKSVLGVLLVTVVLGIVATFFGARHYFERLEGEAASNRLVLYLRALNETLRQHQHLPFILARDPRFAEALQPISVEPKMNERLQLLAQEAKLEAIYLMDASGRVLATSNARQPHSFLGQNYGFRPYFQGALQGQRSDYFAIGATSGRPGYFVAEPVSFAENTQKGVIAIKLDVSELQRSWENDSETVVAINKDNIVVLASNPDWLYRPVISLNPEVRNAILESRQFGNEQLTPVDWSFWGENRANVEGTSYLVASGDSEWRDWTVHYLQPESIILRKTLLTTVFFGSIITFLLGFATFLRSRRIELAYTASERRRTELFETNQRLEQAQTELARSAKLAALGHLAASVTHELGQPISAFRNHLAAAEMGNEITSHQTAENLNKLVDRMEAITGQFKFFARGRGDKKTNVDLSVVLQEVENLLRAEIVAGNIDFQSADLPIPIELHAHQIQLEQALINLLKNAIHAVENEPQPKITIDIVKGLDSVAIHVTDNGPGLAGTALTDLQEPFYSTKPSGVGMGLGLAIATEIINDHGGELTLGEVTNGAKFVVTLPVGDIEPTQTDGTRT</sequence>
<dbReference type="SMART" id="SM00387">
    <property type="entry name" value="HATPase_c"/>
    <property type="match status" value="1"/>
</dbReference>
<dbReference type="RefSeq" id="WP_127748588.1">
    <property type="nucleotide sequence ID" value="NZ_CP033219.1"/>
</dbReference>